<dbReference type="PANTHER" id="PTHR33204">
    <property type="entry name" value="TRANSCRIPTIONAL REGULATOR, MARR FAMILY"/>
    <property type="match status" value="1"/>
</dbReference>
<name>A0ABQ5QES1_9BACT</name>
<evidence type="ECO:0000313" key="5">
    <source>
        <dbReference type="EMBL" id="GLH72539.1"/>
    </source>
</evidence>
<dbReference type="Gene3D" id="1.10.10.10">
    <property type="entry name" value="Winged helix-like DNA-binding domain superfamily/Winged helix DNA-binding domain"/>
    <property type="match status" value="1"/>
</dbReference>
<evidence type="ECO:0000313" key="6">
    <source>
        <dbReference type="Proteomes" id="UP001165069"/>
    </source>
</evidence>
<gene>
    <name evidence="5" type="ORF">GETHLI_10410</name>
</gene>
<protein>
    <recommendedName>
        <fullName evidence="4">HTH hxlR-type domain-containing protein</fullName>
    </recommendedName>
</protein>
<evidence type="ECO:0000259" key="4">
    <source>
        <dbReference type="PROSITE" id="PS51118"/>
    </source>
</evidence>
<dbReference type="PROSITE" id="PS51118">
    <property type="entry name" value="HTH_HXLR"/>
    <property type="match status" value="1"/>
</dbReference>
<dbReference type="InterPro" id="IPR036388">
    <property type="entry name" value="WH-like_DNA-bd_sf"/>
</dbReference>
<dbReference type="InterPro" id="IPR036390">
    <property type="entry name" value="WH_DNA-bd_sf"/>
</dbReference>
<keyword evidence="3" id="KW-0804">Transcription</keyword>
<reference evidence="5 6" key="1">
    <citation type="journal article" date="2023" name="Antonie Van Leeuwenhoek">
        <title>Mesoterricola silvestris gen. nov., sp. nov., Mesoterricola sediminis sp. nov., Geothrix oryzae sp. nov., Geothrix edaphica sp. nov., Geothrix rubra sp. nov., and Geothrix limicola sp. nov., six novel members of Acidobacteriota isolated from soils.</title>
        <authorList>
            <person name="Itoh H."/>
            <person name="Sugisawa Y."/>
            <person name="Mise K."/>
            <person name="Xu Z."/>
            <person name="Kuniyasu M."/>
            <person name="Ushijima N."/>
            <person name="Kawano K."/>
            <person name="Kobayashi E."/>
            <person name="Shiratori Y."/>
            <person name="Masuda Y."/>
            <person name="Senoo K."/>
        </authorList>
    </citation>
    <scope>NUCLEOTIDE SEQUENCE [LARGE SCALE GENOMIC DNA]</scope>
    <source>
        <strain evidence="5 6">Red804</strain>
    </source>
</reference>
<dbReference type="Pfam" id="PF01638">
    <property type="entry name" value="HxlR"/>
    <property type="match status" value="1"/>
</dbReference>
<comment type="caution">
    <text evidence="5">The sequence shown here is derived from an EMBL/GenBank/DDBJ whole genome shotgun (WGS) entry which is preliminary data.</text>
</comment>
<dbReference type="InterPro" id="IPR011991">
    <property type="entry name" value="ArsR-like_HTH"/>
</dbReference>
<proteinExistence type="predicted"/>
<keyword evidence="2" id="KW-0238">DNA-binding</keyword>
<dbReference type="InterPro" id="IPR002577">
    <property type="entry name" value="HTH_HxlR"/>
</dbReference>
<dbReference type="RefSeq" id="WP_285571296.1">
    <property type="nucleotide sequence ID" value="NZ_BSDE01000001.1"/>
</dbReference>
<evidence type="ECO:0000256" key="2">
    <source>
        <dbReference type="ARBA" id="ARBA00023125"/>
    </source>
</evidence>
<keyword evidence="6" id="KW-1185">Reference proteome</keyword>
<evidence type="ECO:0000256" key="1">
    <source>
        <dbReference type="ARBA" id="ARBA00023015"/>
    </source>
</evidence>
<evidence type="ECO:0000256" key="3">
    <source>
        <dbReference type="ARBA" id="ARBA00023163"/>
    </source>
</evidence>
<dbReference type="Proteomes" id="UP001165069">
    <property type="component" value="Unassembled WGS sequence"/>
</dbReference>
<organism evidence="5 6">
    <name type="scientific">Geothrix limicola</name>
    <dbReference type="NCBI Taxonomy" id="2927978"/>
    <lineage>
        <taxon>Bacteria</taxon>
        <taxon>Pseudomonadati</taxon>
        <taxon>Acidobacteriota</taxon>
        <taxon>Holophagae</taxon>
        <taxon>Holophagales</taxon>
        <taxon>Holophagaceae</taxon>
        <taxon>Geothrix</taxon>
    </lineage>
</organism>
<dbReference type="PANTHER" id="PTHR33204:SF37">
    <property type="entry name" value="HTH-TYPE TRANSCRIPTIONAL REGULATOR YODB"/>
    <property type="match status" value="1"/>
</dbReference>
<dbReference type="CDD" id="cd00090">
    <property type="entry name" value="HTH_ARSR"/>
    <property type="match status" value="1"/>
</dbReference>
<accession>A0ABQ5QES1</accession>
<dbReference type="EMBL" id="BSDE01000001">
    <property type="protein sequence ID" value="GLH72539.1"/>
    <property type="molecule type" value="Genomic_DNA"/>
</dbReference>
<sequence>MALFDLLGRRWAMGILWQLSRGPATFRALQAACESISPAILNSRLKDLREARLVVHEGEGYLLTDLGRELYQLLEPFGGWSLEWARTMAPEHTARWKAGKAQMKAHAAAGRSGAGLPKDR</sequence>
<keyword evidence="1" id="KW-0805">Transcription regulation</keyword>
<feature type="domain" description="HTH hxlR-type" evidence="4">
    <location>
        <begin position="1"/>
        <end position="89"/>
    </location>
</feature>
<dbReference type="SUPFAM" id="SSF46785">
    <property type="entry name" value="Winged helix' DNA-binding domain"/>
    <property type="match status" value="1"/>
</dbReference>